<organism evidence="1">
    <name type="scientific">Nakamurella sp. A5-74</name>
    <dbReference type="NCBI Taxonomy" id="3158264"/>
    <lineage>
        <taxon>Bacteria</taxon>
        <taxon>Bacillati</taxon>
        <taxon>Actinomycetota</taxon>
        <taxon>Actinomycetes</taxon>
        <taxon>Nakamurellales</taxon>
        <taxon>Nakamurellaceae</taxon>
        <taxon>Nakamurella</taxon>
    </lineage>
</organism>
<dbReference type="AlphaFoldDB" id="A0AAU8DRQ6"/>
<dbReference type="Gene3D" id="1.10.357.10">
    <property type="entry name" value="Tetracycline Repressor, domain 2"/>
    <property type="match status" value="1"/>
</dbReference>
<evidence type="ECO:0008006" key="2">
    <source>
        <dbReference type="Google" id="ProtNLM"/>
    </source>
</evidence>
<dbReference type="RefSeq" id="WP_353650315.1">
    <property type="nucleotide sequence ID" value="NZ_CP159218.1"/>
</dbReference>
<sequence length="295" mass="31843">MSQTEHPAAVPFRGRQPRLTQAHVQERLLDTGSRMVAGAGLTVGLDHLRYEEVIVHAGVSRSAAYRCFPNKDAFHARLLCTLADSSWAGVAAFDAQTISVAVRTVVRRRAELGTPDGRAAVMMDACRLAGERNFRSLVTTPGWRTYIALNAALLSMPDGQVKTDLAAALSRAETKFIDLMASFYRAMGKVIGMRLRPEFGDDYRSMAALSAAVLEGLGLRHALNPGVTSARFATAPFDIHGPDSAAADTEDADTDWSLGAIGYAAIISSMSEPDPDWEPSFLDPLDEMAANFLLD</sequence>
<name>A0AAU8DRQ6_9ACTN</name>
<protein>
    <recommendedName>
        <fullName evidence="2">TetR family transcriptional regulator</fullName>
    </recommendedName>
</protein>
<gene>
    <name evidence="1" type="ORF">ABLG96_05100</name>
</gene>
<proteinExistence type="predicted"/>
<dbReference type="SUPFAM" id="SSF46689">
    <property type="entry name" value="Homeodomain-like"/>
    <property type="match status" value="1"/>
</dbReference>
<accession>A0AAU8DRQ6</accession>
<evidence type="ECO:0000313" key="1">
    <source>
        <dbReference type="EMBL" id="XCG64702.1"/>
    </source>
</evidence>
<reference evidence="1" key="1">
    <citation type="submission" date="2024-05" db="EMBL/GenBank/DDBJ databases">
        <authorList>
            <person name="Cai S.Y."/>
            <person name="Jin L.M."/>
            <person name="Li H.R."/>
        </authorList>
    </citation>
    <scope>NUCLEOTIDE SEQUENCE</scope>
    <source>
        <strain evidence="1">A5-74</strain>
    </source>
</reference>
<dbReference type="EMBL" id="CP159218">
    <property type="protein sequence ID" value="XCG64702.1"/>
    <property type="molecule type" value="Genomic_DNA"/>
</dbReference>
<dbReference type="InterPro" id="IPR009057">
    <property type="entry name" value="Homeodomain-like_sf"/>
</dbReference>